<proteinExistence type="predicted"/>
<feature type="domain" description="Spore protein YkvP/CgeB glycosyl transferase-like" evidence="1">
    <location>
        <begin position="242"/>
        <end position="399"/>
    </location>
</feature>
<comment type="caution">
    <text evidence="2">The sequence shown here is derived from an EMBL/GenBank/DDBJ whole genome shotgun (WGS) entry which is preliminary data.</text>
</comment>
<evidence type="ECO:0000313" key="3">
    <source>
        <dbReference type="Proteomes" id="UP000622475"/>
    </source>
</evidence>
<evidence type="ECO:0000259" key="1">
    <source>
        <dbReference type="Pfam" id="PF13524"/>
    </source>
</evidence>
<dbReference type="InterPro" id="IPR055259">
    <property type="entry name" value="YkvP/CgeB_Glyco_trans-like"/>
</dbReference>
<organism evidence="2 3">
    <name type="scientific">Mucilaginibacter myungsuensis</name>
    <dbReference type="NCBI Taxonomy" id="649104"/>
    <lineage>
        <taxon>Bacteria</taxon>
        <taxon>Pseudomonadati</taxon>
        <taxon>Bacteroidota</taxon>
        <taxon>Sphingobacteriia</taxon>
        <taxon>Sphingobacteriales</taxon>
        <taxon>Sphingobacteriaceae</taxon>
        <taxon>Mucilaginibacter</taxon>
    </lineage>
</organism>
<keyword evidence="3" id="KW-1185">Reference proteome</keyword>
<dbReference type="Pfam" id="PF13524">
    <property type="entry name" value="Glyco_trans_1_2"/>
    <property type="match status" value="1"/>
</dbReference>
<dbReference type="Gene3D" id="3.40.50.2000">
    <property type="entry name" value="Glycogen Phosphorylase B"/>
    <property type="match status" value="1"/>
</dbReference>
<protein>
    <submittedName>
        <fullName evidence="2">Glycosyltransferase</fullName>
    </submittedName>
</protein>
<dbReference type="Proteomes" id="UP000622475">
    <property type="component" value="Unassembled WGS sequence"/>
</dbReference>
<sequence>MHLHKKVKVVLVTPTQPSLNPRLVKEADALNEAGYDVTVLCCYWNAWGAASDDEILATRAWKVIRVGGDPVQKRITYFISRVLHKVFNILTDKFRLTAFTHLAVARGSLFLMREVANHKADLYIGHNLGALPAIVKAAKKFSAKCGFDAEDLHRYEATYDRGQASYNRNRYLEDKYFGELNYLTTASPLMAQEYGELYPDKRPVAILNVFPKGPTFAKSINNGVIRLFWFSQTIGPHRGLETIIEALALLPEAPLELHLLGEGNMYADYIKELINGRPNIHLHHPIPSDQLITFASQFDIGLAAELNIPHNHDICLANKIFTYLQAGLAVLASDTVAQKQFMTEHPTIGQCYKLNNAADIASKLNLWLQQRELLLHNASAALKLGHGEMNWESESQKLLKVVSDTLAN</sequence>
<dbReference type="AlphaFoldDB" id="A0A929KSQ7"/>
<dbReference type="RefSeq" id="WP_194110026.1">
    <property type="nucleotide sequence ID" value="NZ_JADFFL010000001.1"/>
</dbReference>
<gene>
    <name evidence="2" type="ORF">IRJ16_02990</name>
</gene>
<evidence type="ECO:0000313" key="2">
    <source>
        <dbReference type="EMBL" id="MBE9660836.1"/>
    </source>
</evidence>
<reference evidence="2" key="1">
    <citation type="submission" date="2020-10" db="EMBL/GenBank/DDBJ databases">
        <title>Mucilaginibacter mali sp. nov., isolated from rhizosphere soil of apple orchard.</title>
        <authorList>
            <person name="Lee J.-S."/>
            <person name="Kim H.S."/>
            <person name="Kim J.-S."/>
        </authorList>
    </citation>
    <scope>NUCLEOTIDE SEQUENCE</scope>
    <source>
        <strain evidence="2">KCTC 22746</strain>
    </source>
</reference>
<name>A0A929KSQ7_9SPHI</name>
<accession>A0A929KSQ7</accession>
<dbReference type="SUPFAM" id="SSF53756">
    <property type="entry name" value="UDP-Glycosyltransferase/glycogen phosphorylase"/>
    <property type="match status" value="1"/>
</dbReference>
<dbReference type="EMBL" id="JADFFL010000001">
    <property type="protein sequence ID" value="MBE9660836.1"/>
    <property type="molecule type" value="Genomic_DNA"/>
</dbReference>